<keyword evidence="3" id="KW-0677">Repeat</keyword>
<name>A0A177DDE9_ALTAL</name>
<keyword evidence="5 7" id="KW-0472">Membrane</keyword>
<dbReference type="InterPro" id="IPR027417">
    <property type="entry name" value="P-loop_NTPase"/>
</dbReference>
<protein>
    <recommendedName>
        <fullName evidence="8">Nephrocystin 3-like N-terminal domain-containing protein</fullName>
    </recommendedName>
</protein>
<dbReference type="Gene3D" id="3.40.50.300">
    <property type="entry name" value="P-loop containing nucleotide triphosphate hydrolases"/>
    <property type="match status" value="1"/>
</dbReference>
<dbReference type="InterPro" id="IPR002110">
    <property type="entry name" value="Ankyrin_rpt"/>
</dbReference>
<gene>
    <name evidence="9" type="ORF">CC77DRAFT_1052733</name>
</gene>
<dbReference type="GO" id="GO:0046873">
    <property type="term" value="F:metal ion transmembrane transporter activity"/>
    <property type="evidence" value="ECO:0007669"/>
    <property type="project" value="InterPro"/>
</dbReference>
<evidence type="ECO:0000256" key="1">
    <source>
        <dbReference type="ARBA" id="ARBA00004141"/>
    </source>
</evidence>
<dbReference type="Proteomes" id="UP000077248">
    <property type="component" value="Unassembled WGS sequence"/>
</dbReference>
<feature type="transmembrane region" description="Helical" evidence="7">
    <location>
        <begin position="986"/>
        <end position="1007"/>
    </location>
</feature>
<evidence type="ECO:0000256" key="2">
    <source>
        <dbReference type="ARBA" id="ARBA00022692"/>
    </source>
</evidence>
<reference evidence="9 10" key="1">
    <citation type="submission" date="2016-05" db="EMBL/GenBank/DDBJ databases">
        <title>Comparative analysis of secretome profiles of manganese(II)-oxidizing ascomycete fungi.</title>
        <authorList>
            <consortium name="DOE Joint Genome Institute"/>
            <person name="Zeiner C.A."/>
            <person name="Purvine S.O."/>
            <person name="Zink E.M."/>
            <person name="Wu S."/>
            <person name="Pasa-Tolic L."/>
            <person name="Chaput D.L."/>
            <person name="Haridas S."/>
            <person name="Grigoriev I.V."/>
            <person name="Santelli C.M."/>
            <person name="Hansel C.M."/>
        </authorList>
    </citation>
    <scope>NUCLEOTIDE SEQUENCE [LARGE SCALE GENOMIC DNA]</scope>
    <source>
        <strain evidence="9 10">SRC1lrK2f</strain>
    </source>
</reference>
<dbReference type="KEGG" id="aalt:CC77DRAFT_1052733"/>
<evidence type="ECO:0000256" key="6">
    <source>
        <dbReference type="PROSITE-ProRule" id="PRU00023"/>
    </source>
</evidence>
<evidence type="ECO:0000256" key="3">
    <source>
        <dbReference type="ARBA" id="ARBA00022737"/>
    </source>
</evidence>
<dbReference type="SUPFAM" id="SSF52540">
    <property type="entry name" value="P-loop containing nucleoside triphosphate hydrolases"/>
    <property type="match status" value="1"/>
</dbReference>
<dbReference type="SMART" id="SM00248">
    <property type="entry name" value="ANK"/>
    <property type="match status" value="3"/>
</dbReference>
<dbReference type="PROSITE" id="PS50088">
    <property type="entry name" value="ANK_REPEAT"/>
    <property type="match status" value="1"/>
</dbReference>
<evidence type="ECO:0000313" key="9">
    <source>
        <dbReference type="EMBL" id="OAG17162.1"/>
    </source>
</evidence>
<evidence type="ECO:0000259" key="8">
    <source>
        <dbReference type="Pfam" id="PF24883"/>
    </source>
</evidence>
<dbReference type="Gene3D" id="1.25.40.20">
    <property type="entry name" value="Ankyrin repeat-containing domain"/>
    <property type="match status" value="1"/>
</dbReference>
<dbReference type="PROSITE" id="PS50297">
    <property type="entry name" value="ANK_REP_REGION"/>
    <property type="match status" value="1"/>
</dbReference>
<feature type="transmembrane region" description="Helical" evidence="7">
    <location>
        <begin position="956"/>
        <end position="974"/>
    </location>
</feature>
<feature type="domain" description="Nephrocystin 3-like N-terminal" evidence="8">
    <location>
        <begin position="35"/>
        <end position="200"/>
    </location>
</feature>
<dbReference type="Pfam" id="PF24883">
    <property type="entry name" value="NPHP3_N"/>
    <property type="match status" value="1"/>
</dbReference>
<accession>A0A177DDE9</accession>
<dbReference type="PANTHER" id="PTHR10039">
    <property type="entry name" value="AMELOGENIN"/>
    <property type="match status" value="1"/>
</dbReference>
<dbReference type="InterPro" id="IPR036770">
    <property type="entry name" value="Ankyrin_rpt-contain_sf"/>
</dbReference>
<dbReference type="VEuPathDB" id="FungiDB:CC77DRAFT_1052733"/>
<dbReference type="SUPFAM" id="SSF48403">
    <property type="entry name" value="Ankyrin repeat"/>
    <property type="match status" value="1"/>
</dbReference>
<dbReference type="InterPro" id="IPR002523">
    <property type="entry name" value="MgTranspt_CorA/ZnTranspt_ZntB"/>
</dbReference>
<evidence type="ECO:0000256" key="7">
    <source>
        <dbReference type="SAM" id="Phobius"/>
    </source>
</evidence>
<evidence type="ECO:0000313" key="10">
    <source>
        <dbReference type="Proteomes" id="UP000077248"/>
    </source>
</evidence>
<dbReference type="AlphaFoldDB" id="A0A177DDE9"/>
<dbReference type="GeneID" id="29113307"/>
<dbReference type="RefSeq" id="XP_018382583.1">
    <property type="nucleotide sequence ID" value="XM_018527713.1"/>
</dbReference>
<dbReference type="InterPro" id="IPR056884">
    <property type="entry name" value="NPHP3-like_N"/>
</dbReference>
<dbReference type="Gene3D" id="1.20.58.340">
    <property type="entry name" value="Magnesium transport protein CorA, transmembrane region"/>
    <property type="match status" value="1"/>
</dbReference>
<dbReference type="GO" id="GO:0016020">
    <property type="term" value="C:membrane"/>
    <property type="evidence" value="ECO:0007669"/>
    <property type="project" value="UniProtKB-SubCell"/>
</dbReference>
<feature type="repeat" description="ANK" evidence="6">
    <location>
        <begin position="581"/>
        <end position="613"/>
    </location>
</feature>
<keyword evidence="4 7" id="KW-1133">Transmembrane helix</keyword>
<dbReference type="PANTHER" id="PTHR10039:SF15">
    <property type="entry name" value="NACHT DOMAIN-CONTAINING PROTEIN"/>
    <property type="match status" value="1"/>
</dbReference>
<sequence>MEPNQAKVNQLLKWLDDGGAEIHTRPGSERLPGPFKWIPETSQFESWLSDGPPTLLLVGRPGSGKTMAASLVVDTLLHQDNLERRVGVAFLHVGTGERRRNGMQLSRSLLYQLGQQLASSYMRSRSPPRMEDVLDPLRERNPYPSMVDMVSQILPEVISKFDRVYVVVDELDQMTEYRGSLRSSLVKLRRNNLRLFLTTRHSPGTKGRLHKAPQISIAGANTGEDLDTYVTQRLADLPRFVRNRPILQTLVKERVIEDANGLILAAKLLMDGLMNTRGARIKLRLTSTGDLLGELYDRFIARIQELDDAEQDFAKETLAWLLLVKRPMREAEMRHILQRDQNTSLSDADDAPDYEQVLELCEDFNILVDVRGGNCLDVHPPASDYLLRTLNSWCPDANMRVAKRCLVYLILEDFKNGPCKTDVEFESRLEHHALYEYTAQHWAEHLHGLQNLPMDLVRLFLLDEEKIASATQVISVLHQKPLGPGYSQKFDPPGSGFHVAARLGLTSVLASLLGEEQQWLAMVDTKGRTPLWCAIENDQQETMEFLSRIDRTTFTLLLDKARTSLANTLLRVAATRIKDLHSNTALHIGVMRQDLEIMRLSLNFGVDVDAKGVNGYSAIGLAIKQARKSGQVDAIHLLLEHSASTAQLRVSDWEEAFEEAYPVSGLFSQNIIELSEYETGGTKIGFFSSHNFDLVDHPVPPAARRLLIYCDSGNLPKPYLNSTSSFEETRIADNYAVTIIQVSPDVPNRAYQGPYYRFEVGTPSSMYIKHDGSFGFGLERLMISWNVGVRPDFSGNDRWISMDHGSTLSDGSIPSSGLAFVEILVNELRTHWTGICRNVDQYLMDCRLNILKQNGGHRYLIRRLLNDATTWINFRHRLLTQVEAIRKFCNEYENQGYEDQASKVVVYTISDFEDVIKSRFDEFDAVSSALIQLEFNLVSIREAQRSTSLNISLKRLSWITFIFLPLTFVAGLFGMNVNILADNPPWWWYLVFMFLTLSLTMLVWLTCRKFPDLEDKVNEKFPWLKPDRARQKFGPVE</sequence>
<keyword evidence="2 7" id="KW-0812">Transmembrane</keyword>
<evidence type="ECO:0000256" key="4">
    <source>
        <dbReference type="ARBA" id="ARBA00022989"/>
    </source>
</evidence>
<evidence type="ECO:0000256" key="5">
    <source>
        <dbReference type="ARBA" id="ARBA00023136"/>
    </source>
</evidence>
<dbReference type="InterPro" id="IPR045863">
    <property type="entry name" value="CorA_TM1_TM2"/>
</dbReference>
<proteinExistence type="predicted"/>
<dbReference type="Pfam" id="PF01544">
    <property type="entry name" value="CorA"/>
    <property type="match status" value="1"/>
</dbReference>
<keyword evidence="6" id="KW-0040">ANK repeat</keyword>
<dbReference type="SUPFAM" id="SSF144083">
    <property type="entry name" value="Magnesium transport protein CorA, transmembrane region"/>
    <property type="match status" value="1"/>
</dbReference>
<dbReference type="EMBL" id="KV441487">
    <property type="protein sequence ID" value="OAG17162.1"/>
    <property type="molecule type" value="Genomic_DNA"/>
</dbReference>
<keyword evidence="10" id="KW-1185">Reference proteome</keyword>
<organism evidence="9 10">
    <name type="scientific">Alternaria alternata</name>
    <name type="common">Alternaria rot fungus</name>
    <name type="synonym">Torula alternata</name>
    <dbReference type="NCBI Taxonomy" id="5599"/>
    <lineage>
        <taxon>Eukaryota</taxon>
        <taxon>Fungi</taxon>
        <taxon>Dikarya</taxon>
        <taxon>Ascomycota</taxon>
        <taxon>Pezizomycotina</taxon>
        <taxon>Dothideomycetes</taxon>
        <taxon>Pleosporomycetidae</taxon>
        <taxon>Pleosporales</taxon>
        <taxon>Pleosporineae</taxon>
        <taxon>Pleosporaceae</taxon>
        <taxon>Alternaria</taxon>
        <taxon>Alternaria sect. Alternaria</taxon>
        <taxon>Alternaria alternata complex</taxon>
    </lineage>
</organism>
<dbReference type="STRING" id="5599.A0A177DDE9"/>
<dbReference type="OMA" id="ENEELWH"/>
<comment type="subcellular location">
    <subcellularLocation>
        <location evidence="1">Membrane</location>
        <topology evidence="1">Multi-pass membrane protein</topology>
    </subcellularLocation>
</comment>